<evidence type="ECO:0008006" key="4">
    <source>
        <dbReference type="Google" id="ProtNLM"/>
    </source>
</evidence>
<feature type="chain" id="PRO_5045956203" description="Xaa-Pro aminopeptidase" evidence="1">
    <location>
        <begin position="25"/>
        <end position="302"/>
    </location>
</feature>
<dbReference type="InterPro" id="IPR011659">
    <property type="entry name" value="WD40"/>
</dbReference>
<dbReference type="InterPro" id="IPR011042">
    <property type="entry name" value="6-blade_b-propeller_TolB-like"/>
</dbReference>
<evidence type="ECO:0000256" key="1">
    <source>
        <dbReference type="SAM" id="SignalP"/>
    </source>
</evidence>
<evidence type="ECO:0000313" key="2">
    <source>
        <dbReference type="EMBL" id="MCL1633112.1"/>
    </source>
</evidence>
<dbReference type="RefSeq" id="WP_249469801.1">
    <property type="nucleotide sequence ID" value="NZ_JAMBEP010000001.1"/>
</dbReference>
<feature type="signal peptide" evidence="1">
    <location>
        <begin position="1"/>
        <end position="24"/>
    </location>
</feature>
<gene>
    <name evidence="2" type="ORF">M2650_00405</name>
</gene>
<dbReference type="SUPFAM" id="SSF82171">
    <property type="entry name" value="DPP6 N-terminal domain-like"/>
    <property type="match status" value="1"/>
</dbReference>
<dbReference type="Gene3D" id="2.120.10.30">
    <property type="entry name" value="TolB, C-terminal domain"/>
    <property type="match status" value="1"/>
</dbReference>
<reference evidence="2 3" key="1">
    <citation type="submission" date="2022-05" db="EMBL/GenBank/DDBJ databases">
        <title>Luteimonas sp. SX5, whole genome shotgun sequencing project.</title>
        <authorList>
            <person name="Zhao G."/>
            <person name="Shen L."/>
        </authorList>
    </citation>
    <scope>NUCLEOTIDE SEQUENCE [LARGE SCALE GENOMIC DNA]</scope>
    <source>
        <strain evidence="2 3">SX5</strain>
    </source>
</reference>
<protein>
    <recommendedName>
        <fullName evidence="4">Xaa-Pro aminopeptidase</fullName>
    </recommendedName>
</protein>
<dbReference type="Proteomes" id="UP001431217">
    <property type="component" value="Unassembled WGS sequence"/>
</dbReference>
<sequence>MKRSAVLPAALALCLCAIAPAAFAGNDAERCAPLKIFGEGVISRPGNNWESRLTLSPDRNLALWTVGNVFGGEPLVVLMSEYRRGGWSEPVVAPFSGVYDDVDTVFSPDGKTIYFSSKRPLQSGGEPLPTFDLWKVRYSDARGFGTPEHLGHGPNSAADELYPSIDRHGNLYYGSNRDNEQWDVWRSPRLPNGRFGAAVKLGSGVNTADYWEYNPEISPDGKTLLFASLSRPGGYGWGDIYRSDLRHGAFRPAQNLGPCINSNADDYHPTMLWEENRLIWIRNFIEDPDWYPDFFITRFKLD</sequence>
<keyword evidence="3" id="KW-1185">Reference proteome</keyword>
<accession>A0ABT0ME15</accession>
<dbReference type="EMBL" id="JAMBEP010000001">
    <property type="protein sequence ID" value="MCL1633112.1"/>
    <property type="molecule type" value="Genomic_DNA"/>
</dbReference>
<evidence type="ECO:0000313" key="3">
    <source>
        <dbReference type="Proteomes" id="UP001431217"/>
    </source>
</evidence>
<comment type="caution">
    <text evidence="2">The sequence shown here is derived from an EMBL/GenBank/DDBJ whole genome shotgun (WGS) entry which is preliminary data.</text>
</comment>
<dbReference type="Pfam" id="PF07676">
    <property type="entry name" value="PD40"/>
    <property type="match status" value="2"/>
</dbReference>
<organism evidence="2 3">
    <name type="scientific">Luteimonas galliterrae</name>
    <dbReference type="NCBI Taxonomy" id="2940486"/>
    <lineage>
        <taxon>Bacteria</taxon>
        <taxon>Pseudomonadati</taxon>
        <taxon>Pseudomonadota</taxon>
        <taxon>Gammaproteobacteria</taxon>
        <taxon>Lysobacterales</taxon>
        <taxon>Lysobacteraceae</taxon>
        <taxon>Luteimonas</taxon>
    </lineage>
</organism>
<proteinExistence type="predicted"/>
<keyword evidence="1" id="KW-0732">Signal</keyword>
<name>A0ABT0ME15_9GAMM</name>